<dbReference type="AlphaFoldDB" id="M1AEV2"/>
<protein>
    <submittedName>
        <fullName evidence="1">Uncharacterized protein</fullName>
    </submittedName>
</protein>
<keyword evidence="2" id="KW-1185">Reference proteome</keyword>
<dbReference type="HOGENOM" id="CLU_1374310_0_0_1"/>
<reference evidence="1" key="2">
    <citation type="submission" date="2015-06" db="UniProtKB">
        <authorList>
            <consortium name="EnsemblPlants"/>
        </authorList>
    </citation>
    <scope>IDENTIFICATION</scope>
    <source>
        <strain evidence="1">DM1-3 516 R44</strain>
    </source>
</reference>
<sequence>MGPKVTRNGPMGELSRARPILLASRRSVGDVHYSLGFSLDGYCNFRWSGGQWTMHQMSSMLADWASFSCSSLDQLAILEPSPKGFGELPKCSSAHRKEHILNLLLLASLGLPRSQLSSKHGVVQLGAPSRFWCATLLREMTRFCKTHFSESWVAFSKDQPLLTFAFVKKPSLKRPPLKRKSGCRSDARVFGGFVRHVTT</sequence>
<name>M1AEV2_SOLTU</name>
<dbReference type="Proteomes" id="UP000011115">
    <property type="component" value="Unassembled WGS sequence"/>
</dbReference>
<evidence type="ECO:0000313" key="2">
    <source>
        <dbReference type="Proteomes" id="UP000011115"/>
    </source>
</evidence>
<evidence type="ECO:0000313" key="1">
    <source>
        <dbReference type="EnsemblPlants" id="PGSC0003DMT400021275"/>
    </source>
</evidence>
<dbReference type="InParanoid" id="M1AEV2"/>
<proteinExistence type="predicted"/>
<dbReference type="PaxDb" id="4113-PGSC0003DMT400021275"/>
<dbReference type="Gramene" id="PGSC0003DMT400021275">
    <property type="protein sequence ID" value="PGSC0003DMT400021275"/>
    <property type="gene ID" value="PGSC0003DMG400008249"/>
</dbReference>
<dbReference type="EnsemblPlants" id="PGSC0003DMT400021275">
    <property type="protein sequence ID" value="PGSC0003DMT400021275"/>
    <property type="gene ID" value="PGSC0003DMG400008249"/>
</dbReference>
<organism evidence="1 2">
    <name type="scientific">Solanum tuberosum</name>
    <name type="common">Potato</name>
    <dbReference type="NCBI Taxonomy" id="4113"/>
    <lineage>
        <taxon>Eukaryota</taxon>
        <taxon>Viridiplantae</taxon>
        <taxon>Streptophyta</taxon>
        <taxon>Embryophyta</taxon>
        <taxon>Tracheophyta</taxon>
        <taxon>Spermatophyta</taxon>
        <taxon>Magnoliopsida</taxon>
        <taxon>eudicotyledons</taxon>
        <taxon>Gunneridae</taxon>
        <taxon>Pentapetalae</taxon>
        <taxon>asterids</taxon>
        <taxon>lamiids</taxon>
        <taxon>Solanales</taxon>
        <taxon>Solanaceae</taxon>
        <taxon>Solanoideae</taxon>
        <taxon>Solaneae</taxon>
        <taxon>Solanum</taxon>
    </lineage>
</organism>
<reference evidence="2" key="1">
    <citation type="journal article" date="2011" name="Nature">
        <title>Genome sequence and analysis of the tuber crop potato.</title>
        <authorList>
            <consortium name="The Potato Genome Sequencing Consortium"/>
        </authorList>
    </citation>
    <scope>NUCLEOTIDE SEQUENCE [LARGE SCALE GENOMIC DNA]</scope>
    <source>
        <strain evidence="2">cv. DM1-3 516 R44</strain>
    </source>
</reference>
<accession>M1AEV2</accession>